<keyword evidence="12 14" id="KW-0378">Hydrolase</keyword>
<dbReference type="EMBL" id="FOJB01000001">
    <property type="protein sequence ID" value="SEV90410.1"/>
    <property type="molecule type" value="Genomic_DNA"/>
</dbReference>
<dbReference type="GO" id="GO:0043137">
    <property type="term" value="P:DNA replication, removal of RNA primer"/>
    <property type="evidence" value="ECO:0007669"/>
    <property type="project" value="TreeGrafter"/>
</dbReference>
<keyword evidence="9 14" id="KW-0540">Nuclease</keyword>
<dbReference type="GO" id="GO:0004523">
    <property type="term" value="F:RNA-DNA hybrid ribonuclease activity"/>
    <property type="evidence" value="ECO:0007669"/>
    <property type="project" value="UniProtKB-UniRule"/>
</dbReference>
<comment type="cofactor">
    <cofactor evidence="14 15">
        <name>Mn(2+)</name>
        <dbReference type="ChEBI" id="CHEBI:29035"/>
    </cofactor>
    <cofactor evidence="14 15">
        <name>Mg(2+)</name>
        <dbReference type="ChEBI" id="CHEBI:18420"/>
    </cofactor>
    <text evidence="14 15">Manganese or magnesium. Binds 1 divalent metal ion per monomer in the absence of substrate. May bind a second metal ion after substrate binding.</text>
</comment>
<evidence type="ECO:0000313" key="18">
    <source>
        <dbReference type="EMBL" id="SEV90410.1"/>
    </source>
</evidence>
<gene>
    <name evidence="14" type="primary">rnhB</name>
    <name evidence="18" type="ORF">SAMN05444851_0221</name>
</gene>
<evidence type="ECO:0000256" key="16">
    <source>
        <dbReference type="RuleBase" id="RU003515"/>
    </source>
</evidence>
<comment type="subcellular location">
    <subcellularLocation>
        <location evidence="4 14">Cytoplasm</location>
    </subcellularLocation>
</comment>
<comment type="similarity">
    <text evidence="5 14 16">Belongs to the RNase HII family.</text>
</comment>
<evidence type="ECO:0000256" key="6">
    <source>
        <dbReference type="ARBA" id="ARBA00012180"/>
    </source>
</evidence>
<dbReference type="PANTHER" id="PTHR10954:SF18">
    <property type="entry name" value="RIBONUCLEASE HII"/>
    <property type="match status" value="1"/>
</dbReference>
<comment type="cofactor">
    <cofactor evidence="2">
        <name>Mg(2+)</name>
        <dbReference type="ChEBI" id="CHEBI:18420"/>
    </cofactor>
</comment>
<dbReference type="GO" id="GO:0030145">
    <property type="term" value="F:manganese ion binding"/>
    <property type="evidence" value="ECO:0007669"/>
    <property type="project" value="UniProtKB-UniRule"/>
</dbReference>
<dbReference type="PROSITE" id="PS51975">
    <property type="entry name" value="RNASE_H_2"/>
    <property type="match status" value="1"/>
</dbReference>
<dbReference type="InterPro" id="IPR036397">
    <property type="entry name" value="RNaseH_sf"/>
</dbReference>
<dbReference type="AlphaFoldDB" id="A0A1I0MQJ4"/>
<keyword evidence="11 14" id="KW-0255">Endonuclease</keyword>
<feature type="binding site" evidence="14 15">
    <location>
        <position position="117"/>
    </location>
    <ligand>
        <name>a divalent metal cation</name>
        <dbReference type="ChEBI" id="CHEBI:60240"/>
    </ligand>
</feature>
<keyword evidence="8 14" id="KW-0963">Cytoplasm</keyword>
<dbReference type="Gene3D" id="3.30.420.10">
    <property type="entry name" value="Ribonuclease H-like superfamily/Ribonuclease H"/>
    <property type="match status" value="1"/>
</dbReference>
<evidence type="ECO:0000256" key="2">
    <source>
        <dbReference type="ARBA" id="ARBA00001946"/>
    </source>
</evidence>
<evidence type="ECO:0000256" key="11">
    <source>
        <dbReference type="ARBA" id="ARBA00022759"/>
    </source>
</evidence>
<reference evidence="18 19" key="1">
    <citation type="submission" date="2016-10" db="EMBL/GenBank/DDBJ databases">
        <authorList>
            <person name="de Groot N.N."/>
        </authorList>
    </citation>
    <scope>NUCLEOTIDE SEQUENCE [LARGE SCALE GENOMIC DNA]</scope>
    <source>
        <strain evidence="18 19">DSM 29439</strain>
    </source>
</reference>
<evidence type="ECO:0000256" key="8">
    <source>
        <dbReference type="ARBA" id="ARBA00022490"/>
    </source>
</evidence>
<dbReference type="GO" id="GO:0005737">
    <property type="term" value="C:cytoplasm"/>
    <property type="evidence" value="ECO:0007669"/>
    <property type="project" value="UniProtKB-SubCell"/>
</dbReference>
<dbReference type="FunFam" id="3.30.420.10:FF:000006">
    <property type="entry name" value="Ribonuclease HII"/>
    <property type="match status" value="1"/>
</dbReference>
<sequence length="212" mass="22831">MTKLVPDYTFETAAMTRGFARIAGVDEVGRGPLAGPVTAAAVVLDPSNIPDGLNDSKVLTSKKREGLFDIILSCADVSIAHATVDEIDELNILRASHLAMERAVAGLATPPDHVLIDGNMTPRGLTLPSETIIKGDARSVSISAASIIAKITRDRIMVDLAQQFPGYGWETNAGYPSKSHRLALQNLGVTPHHRRSFKPVHNILYQQENVSD</sequence>
<dbReference type="SUPFAM" id="SSF53098">
    <property type="entry name" value="Ribonuclease H-like"/>
    <property type="match status" value="1"/>
</dbReference>
<dbReference type="STRING" id="1173584.SAMN05444851_0221"/>
<keyword evidence="19" id="KW-1185">Reference proteome</keyword>
<keyword evidence="10 14" id="KW-0479">Metal-binding</keyword>
<evidence type="ECO:0000256" key="1">
    <source>
        <dbReference type="ARBA" id="ARBA00000077"/>
    </source>
</evidence>
<proteinExistence type="inferred from homology"/>
<evidence type="ECO:0000256" key="15">
    <source>
        <dbReference type="PROSITE-ProRule" id="PRU01319"/>
    </source>
</evidence>
<evidence type="ECO:0000313" key="19">
    <source>
        <dbReference type="Proteomes" id="UP000199650"/>
    </source>
</evidence>
<dbReference type="CDD" id="cd07182">
    <property type="entry name" value="RNase_HII_bacteria_HII_like"/>
    <property type="match status" value="1"/>
</dbReference>
<evidence type="ECO:0000256" key="10">
    <source>
        <dbReference type="ARBA" id="ARBA00022723"/>
    </source>
</evidence>
<comment type="catalytic activity">
    <reaction evidence="1 14 15 16">
        <text>Endonucleolytic cleavage to 5'-phosphomonoester.</text>
        <dbReference type="EC" id="3.1.26.4"/>
    </reaction>
</comment>
<organism evidence="18 19">
    <name type="scientific">Aliiroseovarius sediminilitoris</name>
    <dbReference type="NCBI Taxonomy" id="1173584"/>
    <lineage>
        <taxon>Bacteria</taxon>
        <taxon>Pseudomonadati</taxon>
        <taxon>Pseudomonadota</taxon>
        <taxon>Alphaproteobacteria</taxon>
        <taxon>Rhodobacterales</taxon>
        <taxon>Paracoccaceae</taxon>
        <taxon>Aliiroseovarius</taxon>
    </lineage>
</organism>
<comment type="function">
    <text evidence="3 14 16">Endonuclease that specifically degrades the RNA of RNA-DNA hybrids.</text>
</comment>
<evidence type="ECO:0000259" key="17">
    <source>
        <dbReference type="PROSITE" id="PS51975"/>
    </source>
</evidence>
<dbReference type="InterPro" id="IPR024567">
    <property type="entry name" value="RNase_HII/HIII_dom"/>
</dbReference>
<dbReference type="InterPro" id="IPR022898">
    <property type="entry name" value="RNase_HII"/>
</dbReference>
<protein>
    <recommendedName>
        <fullName evidence="7 14">Ribonuclease HII</fullName>
        <shortName evidence="14">RNase HII</shortName>
        <ecNumber evidence="6 14">3.1.26.4</ecNumber>
    </recommendedName>
</protein>
<keyword evidence="13 14" id="KW-0464">Manganese</keyword>
<evidence type="ECO:0000256" key="3">
    <source>
        <dbReference type="ARBA" id="ARBA00004065"/>
    </source>
</evidence>
<dbReference type="Pfam" id="PF01351">
    <property type="entry name" value="RNase_HII"/>
    <property type="match status" value="1"/>
</dbReference>
<dbReference type="PANTHER" id="PTHR10954">
    <property type="entry name" value="RIBONUCLEASE H2 SUBUNIT A"/>
    <property type="match status" value="1"/>
</dbReference>
<evidence type="ECO:0000256" key="4">
    <source>
        <dbReference type="ARBA" id="ARBA00004496"/>
    </source>
</evidence>
<evidence type="ECO:0000256" key="13">
    <source>
        <dbReference type="ARBA" id="ARBA00023211"/>
    </source>
</evidence>
<dbReference type="HAMAP" id="MF_00052_B">
    <property type="entry name" value="RNase_HII_B"/>
    <property type="match status" value="1"/>
</dbReference>
<dbReference type="EC" id="3.1.26.4" evidence="6 14"/>
<feature type="binding site" evidence="14 15">
    <location>
        <position position="26"/>
    </location>
    <ligand>
        <name>a divalent metal cation</name>
        <dbReference type="ChEBI" id="CHEBI:60240"/>
    </ligand>
</feature>
<evidence type="ECO:0000256" key="12">
    <source>
        <dbReference type="ARBA" id="ARBA00022801"/>
    </source>
</evidence>
<evidence type="ECO:0000256" key="7">
    <source>
        <dbReference type="ARBA" id="ARBA00019179"/>
    </source>
</evidence>
<evidence type="ECO:0000256" key="5">
    <source>
        <dbReference type="ARBA" id="ARBA00007383"/>
    </source>
</evidence>
<feature type="domain" description="RNase H type-2" evidence="17">
    <location>
        <begin position="20"/>
        <end position="209"/>
    </location>
</feature>
<feature type="binding site" evidence="14 15">
    <location>
        <position position="27"/>
    </location>
    <ligand>
        <name>a divalent metal cation</name>
        <dbReference type="ChEBI" id="CHEBI:60240"/>
    </ligand>
</feature>
<name>A0A1I0MQJ4_9RHOB</name>
<dbReference type="InterPro" id="IPR012337">
    <property type="entry name" value="RNaseH-like_sf"/>
</dbReference>
<dbReference type="InterPro" id="IPR001352">
    <property type="entry name" value="RNase_HII/HIII"/>
</dbReference>
<dbReference type="Proteomes" id="UP000199650">
    <property type="component" value="Unassembled WGS sequence"/>
</dbReference>
<dbReference type="GO" id="GO:0003723">
    <property type="term" value="F:RNA binding"/>
    <property type="evidence" value="ECO:0007669"/>
    <property type="project" value="UniProtKB-UniRule"/>
</dbReference>
<dbReference type="NCBIfam" id="NF000595">
    <property type="entry name" value="PRK00015.1-3"/>
    <property type="match status" value="1"/>
</dbReference>
<evidence type="ECO:0000256" key="14">
    <source>
        <dbReference type="HAMAP-Rule" id="MF_00052"/>
    </source>
</evidence>
<dbReference type="GO" id="GO:0006298">
    <property type="term" value="P:mismatch repair"/>
    <property type="evidence" value="ECO:0007669"/>
    <property type="project" value="TreeGrafter"/>
</dbReference>
<evidence type="ECO:0000256" key="9">
    <source>
        <dbReference type="ARBA" id="ARBA00022722"/>
    </source>
</evidence>
<dbReference type="NCBIfam" id="NF000594">
    <property type="entry name" value="PRK00015.1-1"/>
    <property type="match status" value="1"/>
</dbReference>
<accession>A0A1I0MQJ4</accession>
<dbReference type="GO" id="GO:0032299">
    <property type="term" value="C:ribonuclease H2 complex"/>
    <property type="evidence" value="ECO:0007669"/>
    <property type="project" value="TreeGrafter"/>
</dbReference>